<evidence type="ECO:0000256" key="1">
    <source>
        <dbReference type="SAM" id="MobiDB-lite"/>
    </source>
</evidence>
<comment type="caution">
    <text evidence="2">The sequence shown here is derived from an EMBL/GenBank/DDBJ whole genome shotgun (WGS) entry which is preliminary data.</text>
</comment>
<feature type="compositionally biased region" description="Polar residues" evidence="1">
    <location>
        <begin position="1"/>
        <end position="22"/>
    </location>
</feature>
<reference evidence="2 3" key="1">
    <citation type="submission" date="2019-05" db="EMBL/GenBank/DDBJ databases">
        <title>Another draft genome of Portunus trituberculatus and its Hox gene families provides insights of decapod evolution.</title>
        <authorList>
            <person name="Jeong J.-H."/>
            <person name="Song I."/>
            <person name="Kim S."/>
            <person name="Choi T."/>
            <person name="Kim D."/>
            <person name="Ryu S."/>
            <person name="Kim W."/>
        </authorList>
    </citation>
    <scope>NUCLEOTIDE SEQUENCE [LARGE SCALE GENOMIC DNA]</scope>
    <source>
        <tissue evidence="2">Muscle</tissue>
    </source>
</reference>
<proteinExistence type="predicted"/>
<name>A0A5B7IUJ4_PORTR</name>
<gene>
    <name evidence="2" type="ORF">E2C01_078595</name>
</gene>
<evidence type="ECO:0000313" key="2">
    <source>
        <dbReference type="EMBL" id="MPC83874.1"/>
    </source>
</evidence>
<organism evidence="2 3">
    <name type="scientific">Portunus trituberculatus</name>
    <name type="common">Swimming crab</name>
    <name type="synonym">Neptunus trituberculatus</name>
    <dbReference type="NCBI Taxonomy" id="210409"/>
    <lineage>
        <taxon>Eukaryota</taxon>
        <taxon>Metazoa</taxon>
        <taxon>Ecdysozoa</taxon>
        <taxon>Arthropoda</taxon>
        <taxon>Crustacea</taxon>
        <taxon>Multicrustacea</taxon>
        <taxon>Malacostraca</taxon>
        <taxon>Eumalacostraca</taxon>
        <taxon>Eucarida</taxon>
        <taxon>Decapoda</taxon>
        <taxon>Pleocyemata</taxon>
        <taxon>Brachyura</taxon>
        <taxon>Eubrachyura</taxon>
        <taxon>Portunoidea</taxon>
        <taxon>Portunidae</taxon>
        <taxon>Portuninae</taxon>
        <taxon>Portunus</taxon>
    </lineage>
</organism>
<sequence>MKLTMQFSQQSINSEEPSGNNFSSSTSICSSSTSASTVVAANGHISSARRNIGKWSPQR</sequence>
<dbReference type="EMBL" id="VSRR010063772">
    <property type="protein sequence ID" value="MPC83874.1"/>
    <property type="molecule type" value="Genomic_DNA"/>
</dbReference>
<dbReference type="Proteomes" id="UP000324222">
    <property type="component" value="Unassembled WGS sequence"/>
</dbReference>
<dbReference type="AlphaFoldDB" id="A0A5B7IUJ4"/>
<accession>A0A5B7IUJ4</accession>
<keyword evidence="3" id="KW-1185">Reference proteome</keyword>
<protein>
    <submittedName>
        <fullName evidence="2">Uncharacterized protein</fullName>
    </submittedName>
</protein>
<evidence type="ECO:0000313" key="3">
    <source>
        <dbReference type="Proteomes" id="UP000324222"/>
    </source>
</evidence>
<feature type="region of interest" description="Disordered" evidence="1">
    <location>
        <begin position="1"/>
        <end position="30"/>
    </location>
</feature>